<dbReference type="Proteomes" id="UP001596337">
    <property type="component" value="Unassembled WGS sequence"/>
</dbReference>
<dbReference type="InterPro" id="IPR008263">
    <property type="entry name" value="GH16_AS"/>
</dbReference>
<comment type="similarity">
    <text evidence="1">Belongs to the glycosyl hydrolase 16 family.</text>
</comment>
<evidence type="ECO:0000256" key="1">
    <source>
        <dbReference type="ARBA" id="ARBA00006865"/>
    </source>
</evidence>
<dbReference type="Pfam" id="PF00722">
    <property type="entry name" value="Glyco_hydro_16"/>
    <property type="match status" value="1"/>
</dbReference>
<evidence type="ECO:0000313" key="10">
    <source>
        <dbReference type="Proteomes" id="UP001596337"/>
    </source>
</evidence>
<evidence type="ECO:0000313" key="9">
    <source>
        <dbReference type="EMBL" id="MFC6866980.1"/>
    </source>
</evidence>
<protein>
    <recommendedName>
        <fullName evidence="2">Beta-glucanase</fullName>
    </recommendedName>
    <alternativeName>
        <fullName evidence="7">1,3-1,4-beta-D-glucan 4-glucanohydrolase</fullName>
    </alternativeName>
    <alternativeName>
        <fullName evidence="6">Endo-beta-1,3-1,4 glucanase</fullName>
    </alternativeName>
    <alternativeName>
        <fullName evidence="5">Lichenase</fullName>
    </alternativeName>
</protein>
<evidence type="ECO:0000256" key="7">
    <source>
        <dbReference type="ARBA" id="ARBA00031665"/>
    </source>
</evidence>
<evidence type="ECO:0000259" key="8">
    <source>
        <dbReference type="PROSITE" id="PS51762"/>
    </source>
</evidence>
<evidence type="ECO:0000256" key="2">
    <source>
        <dbReference type="ARBA" id="ARBA00014569"/>
    </source>
</evidence>
<dbReference type="InterPro" id="IPR000757">
    <property type="entry name" value="Beta-glucanase-like"/>
</dbReference>
<name>A0ABW2BVC3_9PSEU</name>
<evidence type="ECO:0000256" key="5">
    <source>
        <dbReference type="ARBA" id="ARBA00029722"/>
    </source>
</evidence>
<dbReference type="SUPFAM" id="SSF49899">
    <property type="entry name" value="Concanavalin A-like lectins/glucanases"/>
    <property type="match status" value="1"/>
</dbReference>
<keyword evidence="10" id="KW-1185">Reference proteome</keyword>
<proteinExistence type="inferred from homology"/>
<dbReference type="PANTHER" id="PTHR31062">
    <property type="entry name" value="XYLOGLUCAN ENDOTRANSGLUCOSYLASE/HYDROLASE PROTEIN 8-RELATED"/>
    <property type="match status" value="1"/>
</dbReference>
<dbReference type="PROSITE" id="PS01034">
    <property type="entry name" value="GH16_1"/>
    <property type="match status" value="1"/>
</dbReference>
<dbReference type="PROSITE" id="PS51762">
    <property type="entry name" value="GH16_2"/>
    <property type="match status" value="1"/>
</dbReference>
<dbReference type="InterPro" id="IPR044791">
    <property type="entry name" value="Beta-glucanase/XTH"/>
</dbReference>
<dbReference type="EMBL" id="JBHSXX010000001">
    <property type="protein sequence ID" value="MFC6866980.1"/>
    <property type="molecule type" value="Genomic_DNA"/>
</dbReference>
<keyword evidence="4" id="KW-0326">Glycosidase</keyword>
<dbReference type="RefSeq" id="WP_390221142.1">
    <property type="nucleotide sequence ID" value="NZ_JBHSXX010000001.1"/>
</dbReference>
<dbReference type="Pfam" id="PF01755">
    <property type="entry name" value="Glyco_transf_25"/>
    <property type="match status" value="1"/>
</dbReference>
<evidence type="ECO:0000256" key="3">
    <source>
        <dbReference type="ARBA" id="ARBA00022801"/>
    </source>
</evidence>
<dbReference type="InterPro" id="IPR013320">
    <property type="entry name" value="ConA-like_dom_sf"/>
</dbReference>
<sequence length="658" mass="73666">MINLDRRPDRWRRVRRELDRFRCRHGDRLTVLTRRISAVDARYMTSASDPAVLRPAYTLADQLTVEPNPLLKIDDTARAHEIAMTREEIAVALSHIETWRRVVTGDDTTALILEDDVVMTSGFARRLKATWTALQDPSGSPDFDLLYLAYKDVSTETTRPGADPVHRREPGVWEAAAYVLTKAGAQKLLDRLPAFGPIDLWLNLQFTTLKTFTAGRRLIEQRIDEPSINSYSVLPALSRVGVITKEKALLPSSHRLRGPVIGLGAAHSGLTSLARALSMVGYTCLSDLDRMPADELGMLQRGERGRLFNAYVNIGSLNDKSIRGIAAANPHALFVLTTLDHVPGKLPASRVLHLDRTVADKWNSLSEFLGIDYPPFLYPEAEDIGKRSIASRLPLDKPLPATDLKFDTSPWILPRRLLNWQGIQIQSDQSSGSATSIKWSAGKPLDDDETWKLRDDTFPSNLALFSPRNVTAHIDGLALAMRRESTPVREFTAAAIASRTNYLYGSFAAEFRPSSVPGLITGLFLHRNGPRQEIDIEFLGNDTTKMLVNVFYNPGHDGTKLEYGYRGTPTEIALGFDAAADFHTYEIDWRPNRIAWKVDGETVYERTLWNPTPIPDQPLEFNLNLWHSRSTEFAGHLDTYSLPTRTEVRSIVITTSSS</sequence>
<evidence type="ECO:0000256" key="4">
    <source>
        <dbReference type="ARBA" id="ARBA00023295"/>
    </source>
</evidence>
<reference evidence="10" key="1">
    <citation type="journal article" date="2019" name="Int. J. Syst. Evol. Microbiol.">
        <title>The Global Catalogue of Microorganisms (GCM) 10K type strain sequencing project: providing services to taxonomists for standard genome sequencing and annotation.</title>
        <authorList>
            <consortium name="The Broad Institute Genomics Platform"/>
            <consortium name="The Broad Institute Genome Sequencing Center for Infectious Disease"/>
            <person name="Wu L."/>
            <person name="Ma J."/>
        </authorList>
    </citation>
    <scope>NUCLEOTIDE SEQUENCE [LARGE SCALE GENOMIC DNA]</scope>
    <source>
        <strain evidence="10">KCTC 32255</strain>
    </source>
</reference>
<organism evidence="9 10">
    <name type="scientific">Haloechinothrix salitolerans</name>
    <dbReference type="NCBI Taxonomy" id="926830"/>
    <lineage>
        <taxon>Bacteria</taxon>
        <taxon>Bacillati</taxon>
        <taxon>Actinomycetota</taxon>
        <taxon>Actinomycetes</taxon>
        <taxon>Pseudonocardiales</taxon>
        <taxon>Pseudonocardiaceae</taxon>
        <taxon>Haloechinothrix</taxon>
    </lineage>
</organism>
<gene>
    <name evidence="9" type="ORF">ACFQGD_07455</name>
</gene>
<feature type="domain" description="GH16" evidence="8">
    <location>
        <begin position="418"/>
        <end position="658"/>
    </location>
</feature>
<evidence type="ECO:0000256" key="6">
    <source>
        <dbReference type="ARBA" id="ARBA00029771"/>
    </source>
</evidence>
<dbReference type="InterPro" id="IPR002654">
    <property type="entry name" value="Glyco_trans_25"/>
</dbReference>
<accession>A0ABW2BVC3</accession>
<keyword evidence="3" id="KW-0378">Hydrolase</keyword>
<dbReference type="Gene3D" id="2.60.120.200">
    <property type="match status" value="1"/>
</dbReference>
<comment type="caution">
    <text evidence="9">The sequence shown here is derived from an EMBL/GenBank/DDBJ whole genome shotgun (WGS) entry which is preliminary data.</text>
</comment>